<dbReference type="Proteomes" id="UP000234190">
    <property type="component" value="Unassembled WGS sequence"/>
</dbReference>
<dbReference type="GO" id="GO:2000142">
    <property type="term" value="P:regulation of DNA-templated transcription initiation"/>
    <property type="evidence" value="ECO:0007669"/>
    <property type="project" value="TreeGrafter"/>
</dbReference>
<dbReference type="Gene3D" id="3.40.190.290">
    <property type="match status" value="1"/>
</dbReference>
<evidence type="ECO:0000256" key="3">
    <source>
        <dbReference type="ARBA" id="ARBA00023125"/>
    </source>
</evidence>
<dbReference type="GO" id="GO:0003677">
    <property type="term" value="F:DNA binding"/>
    <property type="evidence" value="ECO:0007669"/>
    <property type="project" value="UniProtKB-KW"/>
</dbReference>
<gene>
    <name evidence="7" type="ORF">CR159_07300</name>
</gene>
<comment type="caution">
    <text evidence="7">The sequence shown here is derived from an EMBL/GenBank/DDBJ whole genome shotgun (WGS) entry which is preliminary data.</text>
</comment>
<proteinExistence type="inferred from homology"/>
<evidence type="ECO:0000259" key="6">
    <source>
        <dbReference type="PROSITE" id="PS50931"/>
    </source>
</evidence>
<feature type="domain" description="HTH lysR-type" evidence="6">
    <location>
        <begin position="1"/>
        <end position="58"/>
    </location>
</feature>
<accession>A0A2N4U735</accession>
<dbReference type="PANTHER" id="PTHR30293:SF0">
    <property type="entry name" value="NITROGEN ASSIMILATION REGULATORY PROTEIN NAC"/>
    <property type="match status" value="1"/>
</dbReference>
<keyword evidence="5" id="KW-0804">Transcription</keyword>
<evidence type="ECO:0000256" key="2">
    <source>
        <dbReference type="ARBA" id="ARBA00023015"/>
    </source>
</evidence>
<dbReference type="Pfam" id="PF03466">
    <property type="entry name" value="LysR_substrate"/>
    <property type="match status" value="1"/>
</dbReference>
<reference evidence="7 8" key="1">
    <citation type="submission" date="2017-10" db="EMBL/GenBank/DDBJ databases">
        <title>Two draft genome sequences of Pusillimonas sp. strains isolated from a nitrate- and radionuclide-contaminated groundwater in Russia.</title>
        <authorList>
            <person name="Grouzdev D.S."/>
            <person name="Tourova T.P."/>
            <person name="Goeva M.A."/>
            <person name="Babich T.L."/>
            <person name="Sokolova D.S."/>
            <person name="Abdullin R."/>
            <person name="Poltaraus A.B."/>
            <person name="Toshchakov S.V."/>
            <person name="Nazina T.N."/>
        </authorList>
    </citation>
    <scope>NUCLEOTIDE SEQUENCE [LARGE SCALE GENOMIC DNA]</scope>
    <source>
        <strain evidence="7 8">JR1/69-3-13</strain>
    </source>
</reference>
<evidence type="ECO:0000256" key="1">
    <source>
        <dbReference type="ARBA" id="ARBA00009437"/>
    </source>
</evidence>
<name>A0A2N4U735_9BURK</name>
<dbReference type="InterPro" id="IPR005119">
    <property type="entry name" value="LysR_subst-bd"/>
</dbReference>
<dbReference type="SUPFAM" id="SSF46785">
    <property type="entry name" value="Winged helix' DNA-binding domain"/>
    <property type="match status" value="1"/>
</dbReference>
<dbReference type="PRINTS" id="PR00039">
    <property type="entry name" value="HTHLYSR"/>
</dbReference>
<dbReference type="OrthoDB" id="8587114at2"/>
<dbReference type="FunFam" id="1.10.10.10:FF:000001">
    <property type="entry name" value="LysR family transcriptional regulator"/>
    <property type="match status" value="1"/>
</dbReference>
<dbReference type="Pfam" id="PF00126">
    <property type="entry name" value="HTH_1"/>
    <property type="match status" value="1"/>
</dbReference>
<dbReference type="InterPro" id="IPR036388">
    <property type="entry name" value="WH-like_DNA-bd_sf"/>
</dbReference>
<dbReference type="InterPro" id="IPR000847">
    <property type="entry name" value="LysR_HTH_N"/>
</dbReference>
<dbReference type="EMBL" id="PDNW01000004">
    <property type="protein sequence ID" value="PLC50831.1"/>
    <property type="molecule type" value="Genomic_DNA"/>
</dbReference>
<evidence type="ECO:0000256" key="4">
    <source>
        <dbReference type="ARBA" id="ARBA00023159"/>
    </source>
</evidence>
<evidence type="ECO:0000256" key="5">
    <source>
        <dbReference type="ARBA" id="ARBA00023163"/>
    </source>
</evidence>
<comment type="similarity">
    <text evidence="1">Belongs to the LysR transcriptional regulatory family.</text>
</comment>
<keyword evidence="4" id="KW-0010">Activator</keyword>
<evidence type="ECO:0000313" key="8">
    <source>
        <dbReference type="Proteomes" id="UP000234190"/>
    </source>
</evidence>
<dbReference type="RefSeq" id="WP_102073338.1">
    <property type="nucleotide sequence ID" value="NZ_PDNW01000004.1"/>
</dbReference>
<dbReference type="GO" id="GO:0003700">
    <property type="term" value="F:DNA-binding transcription factor activity"/>
    <property type="evidence" value="ECO:0007669"/>
    <property type="project" value="InterPro"/>
</dbReference>
<sequence>MDLKRLEYFLLVADHGSFSRASSVIGVAQPALGRQVQRLEEECGAKLLYRHGRGVSLTPEGEIFAERVRPLLTKLAMAADGLNQSGRPLSGSVTLGMTPTMMSLMGLPLLQKMRAIAPGIKLNFLTGYSGYVHEWLVDGRLDIAILHDARRSQHIAVDALATARLFLVSHPSLAKQLMTPHKASLPVLGLRGLPLALPSGSHGLRRTIDQATTKLKVDLDIQYELDTLTLMKAVALAGIAHTILAMPAVADEVDSGALTATQLDTPSMETRLMIATSLNRALTHAGRAVLQQIRPVLQQSIESAVIPLHMRLD</sequence>
<dbReference type="PROSITE" id="PS50931">
    <property type="entry name" value="HTH_LYSR"/>
    <property type="match status" value="1"/>
</dbReference>
<keyword evidence="3" id="KW-0238">DNA-binding</keyword>
<organism evidence="7 8">
    <name type="scientific">Pollutimonas subterranea</name>
    <dbReference type="NCBI Taxonomy" id="2045210"/>
    <lineage>
        <taxon>Bacteria</taxon>
        <taxon>Pseudomonadati</taxon>
        <taxon>Pseudomonadota</taxon>
        <taxon>Betaproteobacteria</taxon>
        <taxon>Burkholderiales</taxon>
        <taxon>Alcaligenaceae</taxon>
        <taxon>Pollutimonas</taxon>
    </lineage>
</organism>
<dbReference type="PANTHER" id="PTHR30293">
    <property type="entry name" value="TRANSCRIPTIONAL REGULATORY PROTEIN NAC-RELATED"/>
    <property type="match status" value="1"/>
</dbReference>
<dbReference type="AlphaFoldDB" id="A0A2N4U735"/>
<evidence type="ECO:0000313" key="7">
    <source>
        <dbReference type="EMBL" id="PLC50831.1"/>
    </source>
</evidence>
<protein>
    <submittedName>
        <fullName evidence="7">LysR family transcriptional regulator</fullName>
    </submittedName>
</protein>
<keyword evidence="8" id="KW-1185">Reference proteome</keyword>
<keyword evidence="2" id="KW-0805">Transcription regulation</keyword>
<dbReference type="SUPFAM" id="SSF53850">
    <property type="entry name" value="Periplasmic binding protein-like II"/>
    <property type="match status" value="1"/>
</dbReference>
<dbReference type="InterPro" id="IPR036390">
    <property type="entry name" value="WH_DNA-bd_sf"/>
</dbReference>
<dbReference type="Gene3D" id="1.10.10.10">
    <property type="entry name" value="Winged helix-like DNA-binding domain superfamily/Winged helix DNA-binding domain"/>
    <property type="match status" value="1"/>
</dbReference>